<name>A0A267DK29_9PLAT</name>
<dbReference type="AlphaFoldDB" id="A0A267DK29"/>
<protein>
    <submittedName>
        <fullName evidence="2">Uncharacterized protein</fullName>
    </submittedName>
</protein>
<reference evidence="2 4" key="1">
    <citation type="submission" date="2017-06" db="EMBL/GenBank/DDBJ databases">
        <title>A platform for efficient transgenesis in Macrostomum lignano, a flatworm model organism for stem cell research.</title>
        <authorList>
            <person name="Berezikov E."/>
        </authorList>
    </citation>
    <scope>NUCLEOTIDE SEQUENCE [LARGE SCALE GENOMIC DNA]</scope>
    <source>
        <strain evidence="2">DV1</strain>
        <tissue evidence="2">Whole organism</tissue>
    </source>
</reference>
<evidence type="ECO:0000313" key="3">
    <source>
        <dbReference type="EMBL" id="PAA80453.1"/>
    </source>
</evidence>
<accession>A0A267DK29</accession>
<dbReference type="EMBL" id="NIVC01003818">
    <property type="protein sequence ID" value="PAA49668.1"/>
    <property type="molecule type" value="Genomic_DNA"/>
</dbReference>
<organism evidence="2 4">
    <name type="scientific">Macrostomum lignano</name>
    <dbReference type="NCBI Taxonomy" id="282301"/>
    <lineage>
        <taxon>Eukaryota</taxon>
        <taxon>Metazoa</taxon>
        <taxon>Spiralia</taxon>
        <taxon>Lophotrochozoa</taxon>
        <taxon>Platyhelminthes</taxon>
        <taxon>Rhabditophora</taxon>
        <taxon>Macrostomorpha</taxon>
        <taxon>Macrostomida</taxon>
        <taxon>Macrostomidae</taxon>
        <taxon>Macrostomum</taxon>
    </lineage>
</organism>
<gene>
    <name evidence="2" type="ORF">BOX15_Mlig033027g1</name>
    <name evidence="3" type="ORF">BOX15_Mlig033027g2</name>
</gene>
<keyword evidence="4" id="KW-1185">Reference proteome</keyword>
<evidence type="ECO:0000313" key="4">
    <source>
        <dbReference type="Proteomes" id="UP000215902"/>
    </source>
</evidence>
<comment type="caution">
    <text evidence="2">The sequence shown here is derived from an EMBL/GenBank/DDBJ whole genome shotgun (WGS) entry which is preliminary data.</text>
</comment>
<evidence type="ECO:0000256" key="1">
    <source>
        <dbReference type="SAM" id="MobiDB-lite"/>
    </source>
</evidence>
<dbReference type="Proteomes" id="UP000215902">
    <property type="component" value="Unassembled WGS sequence"/>
</dbReference>
<sequence length="202" mass="21672">MGQQAKKKPSLAADEVGQLDSDYKDAFMRRLATDMQAEGVAPNDLKKRFGLAKDSLDRLLPEYKLLLSRFDLSLYSYCQEALTARYLHSKQIGSDQIIQTSSSSHNIIEVDEAAVAAAAEAHRRRWKEMQRQELHKASREKLGNVMELIRSEERPVQAFPEGGANSESGAADLGTSGSGGASGVGASADGGATVTGDRGTGA</sequence>
<dbReference type="EMBL" id="NIVC01000581">
    <property type="protein sequence ID" value="PAA80453.1"/>
    <property type="molecule type" value="Genomic_DNA"/>
</dbReference>
<proteinExistence type="predicted"/>
<evidence type="ECO:0000313" key="2">
    <source>
        <dbReference type="EMBL" id="PAA49668.1"/>
    </source>
</evidence>
<feature type="region of interest" description="Disordered" evidence="1">
    <location>
        <begin position="156"/>
        <end position="202"/>
    </location>
</feature>
<feature type="compositionally biased region" description="Low complexity" evidence="1">
    <location>
        <begin position="184"/>
        <end position="202"/>
    </location>
</feature>